<dbReference type="GO" id="GO:0003700">
    <property type="term" value="F:DNA-binding transcription factor activity"/>
    <property type="evidence" value="ECO:0007669"/>
    <property type="project" value="TreeGrafter"/>
</dbReference>
<evidence type="ECO:0000256" key="3">
    <source>
        <dbReference type="ARBA" id="ARBA00023163"/>
    </source>
</evidence>
<dbReference type="PANTHER" id="PTHR30146:SF109">
    <property type="entry name" value="HTH-TYPE TRANSCRIPTIONAL REGULATOR GALS"/>
    <property type="match status" value="1"/>
</dbReference>
<evidence type="ECO:0000313" key="6">
    <source>
        <dbReference type="Proteomes" id="UP000005551"/>
    </source>
</evidence>
<evidence type="ECO:0000256" key="2">
    <source>
        <dbReference type="ARBA" id="ARBA00023125"/>
    </source>
</evidence>
<dbReference type="InterPro" id="IPR000843">
    <property type="entry name" value="HTH_LacI"/>
</dbReference>
<dbReference type="OrthoDB" id="867148at2"/>
<dbReference type="PROSITE" id="PS50932">
    <property type="entry name" value="HTH_LACI_2"/>
    <property type="match status" value="1"/>
</dbReference>
<dbReference type="Pfam" id="PF00356">
    <property type="entry name" value="LacI"/>
    <property type="match status" value="1"/>
</dbReference>
<dbReference type="CDD" id="cd01392">
    <property type="entry name" value="HTH_LacI"/>
    <property type="match status" value="1"/>
</dbReference>
<comment type="caution">
    <text evidence="5">The sequence shown here is derived from an EMBL/GenBank/DDBJ whole genome shotgun (WGS) entry which is preliminary data.</text>
</comment>
<dbReference type="SUPFAM" id="SSF53822">
    <property type="entry name" value="Periplasmic binding protein-like I"/>
    <property type="match status" value="1"/>
</dbReference>
<dbReference type="EMBL" id="AJYA01000001">
    <property type="protein sequence ID" value="EIM78849.1"/>
    <property type="molecule type" value="Genomic_DNA"/>
</dbReference>
<dbReference type="Gene3D" id="3.40.50.2300">
    <property type="match status" value="2"/>
</dbReference>
<dbReference type="GO" id="GO:0000976">
    <property type="term" value="F:transcription cis-regulatory region binding"/>
    <property type="evidence" value="ECO:0007669"/>
    <property type="project" value="TreeGrafter"/>
</dbReference>
<dbReference type="Proteomes" id="UP000005551">
    <property type="component" value="Unassembled WGS sequence"/>
</dbReference>
<feature type="domain" description="HTH lacI-type" evidence="4">
    <location>
        <begin position="6"/>
        <end position="60"/>
    </location>
</feature>
<dbReference type="AlphaFoldDB" id="I5CAJ7"/>
<keyword evidence="2" id="KW-0238">DNA-binding</keyword>
<dbReference type="PATRIC" id="fig|1189621.3.peg.37"/>
<dbReference type="SMART" id="SM00354">
    <property type="entry name" value="HTH_LACI"/>
    <property type="match status" value="1"/>
</dbReference>
<gene>
    <name evidence="5" type="ORF">A3SI_00175</name>
</gene>
<dbReference type="InterPro" id="IPR010982">
    <property type="entry name" value="Lambda_DNA-bd_dom_sf"/>
</dbReference>
<evidence type="ECO:0000256" key="1">
    <source>
        <dbReference type="ARBA" id="ARBA00023015"/>
    </source>
</evidence>
<keyword evidence="3" id="KW-0804">Transcription</keyword>
<reference evidence="5 6" key="1">
    <citation type="submission" date="2012-05" db="EMBL/GenBank/DDBJ databases">
        <title>Genome sequence of Nitritalea halalkaliphila LW7.</title>
        <authorList>
            <person name="Jangir P.K."/>
            <person name="Singh A."/>
            <person name="Shivaji S."/>
            <person name="Sharma R."/>
        </authorList>
    </citation>
    <scope>NUCLEOTIDE SEQUENCE [LARGE SCALE GENOMIC DNA]</scope>
    <source>
        <strain evidence="5 6">LW7</strain>
    </source>
</reference>
<protein>
    <submittedName>
        <fullName evidence="5">Transcriptional regulator, laci family protein</fullName>
    </submittedName>
</protein>
<dbReference type="STRING" id="1189621.A3SI_00175"/>
<dbReference type="Gene3D" id="1.10.260.40">
    <property type="entry name" value="lambda repressor-like DNA-binding domains"/>
    <property type="match status" value="1"/>
</dbReference>
<dbReference type="Pfam" id="PF00532">
    <property type="entry name" value="Peripla_BP_1"/>
    <property type="match status" value="1"/>
</dbReference>
<sequence length="339" mass="37676">MKSHQATIKDIARLLNISSSTVSRALKDYPGISQETKDKVKKLAAELHYRPNAVALSLRKQRSMIIGVVIPEVVHFFFSTIIGGIEEVAQAHGYTVILCQTNEKYEREKTALQTLLSNQVDGLLVSYSKETEDFAHFTALQQEGVPLVFFDRIPPLSGIMGVTVNDYLGARQATEHLIQQGFKSIAHLSGPKNLSLSQERIRGYQDALRTHEQTYNRVIACPQGTLEEAQAITEQLLLEPDRPDAIFASNDLAAAGAMHAVLDKGLNVPKDFGVVGFSNWQFSRLIRPSLTTIEQHGKQIGTEAMNLLLRSMQKQPIDTPNLVLETSLITRNSSKRTEK</sequence>
<name>I5CAJ7_9BACT</name>
<dbReference type="SUPFAM" id="SSF47413">
    <property type="entry name" value="lambda repressor-like DNA-binding domains"/>
    <property type="match status" value="1"/>
</dbReference>
<accession>I5CAJ7</accession>
<proteinExistence type="predicted"/>
<dbReference type="InterPro" id="IPR028082">
    <property type="entry name" value="Peripla_BP_I"/>
</dbReference>
<evidence type="ECO:0000313" key="5">
    <source>
        <dbReference type="EMBL" id="EIM78849.1"/>
    </source>
</evidence>
<dbReference type="InterPro" id="IPR001761">
    <property type="entry name" value="Peripla_BP/Lac1_sug-bd_dom"/>
</dbReference>
<dbReference type="CDD" id="cd06267">
    <property type="entry name" value="PBP1_LacI_sugar_binding-like"/>
    <property type="match status" value="1"/>
</dbReference>
<keyword evidence="1" id="KW-0805">Transcription regulation</keyword>
<keyword evidence="6" id="KW-1185">Reference proteome</keyword>
<dbReference type="PANTHER" id="PTHR30146">
    <property type="entry name" value="LACI-RELATED TRANSCRIPTIONAL REPRESSOR"/>
    <property type="match status" value="1"/>
</dbReference>
<organism evidence="5 6">
    <name type="scientific">Nitritalea halalkaliphila LW7</name>
    <dbReference type="NCBI Taxonomy" id="1189621"/>
    <lineage>
        <taxon>Bacteria</taxon>
        <taxon>Pseudomonadati</taxon>
        <taxon>Bacteroidota</taxon>
        <taxon>Cytophagia</taxon>
        <taxon>Cytophagales</taxon>
        <taxon>Cyclobacteriaceae</taxon>
        <taxon>Nitritalea</taxon>
    </lineage>
</organism>
<dbReference type="RefSeq" id="WP_009053067.1">
    <property type="nucleotide sequence ID" value="NZ_AJYA01000001.1"/>
</dbReference>
<evidence type="ECO:0000259" key="4">
    <source>
        <dbReference type="PROSITE" id="PS50932"/>
    </source>
</evidence>